<protein>
    <submittedName>
        <fullName evidence="2">Uncharacterized protein</fullName>
    </submittedName>
</protein>
<name>A0A1J4KRN5_9EUKA</name>
<feature type="coiled-coil region" evidence="1">
    <location>
        <begin position="179"/>
        <end position="234"/>
    </location>
</feature>
<evidence type="ECO:0000256" key="1">
    <source>
        <dbReference type="SAM" id="Coils"/>
    </source>
</evidence>
<gene>
    <name evidence="2" type="ORF">TRFO_17620</name>
</gene>
<proteinExistence type="predicted"/>
<organism evidence="2 3">
    <name type="scientific">Tritrichomonas foetus</name>
    <dbReference type="NCBI Taxonomy" id="1144522"/>
    <lineage>
        <taxon>Eukaryota</taxon>
        <taxon>Metamonada</taxon>
        <taxon>Parabasalia</taxon>
        <taxon>Tritrichomonadida</taxon>
        <taxon>Tritrichomonadidae</taxon>
        <taxon>Tritrichomonas</taxon>
    </lineage>
</organism>
<dbReference type="Proteomes" id="UP000179807">
    <property type="component" value="Unassembled WGS sequence"/>
</dbReference>
<accession>A0A1J4KRN5</accession>
<dbReference type="GeneID" id="94834401"/>
<dbReference type="VEuPathDB" id="TrichDB:TRFO_17620"/>
<comment type="caution">
    <text evidence="2">The sequence shown here is derived from an EMBL/GenBank/DDBJ whole genome shotgun (WGS) entry which is preliminary data.</text>
</comment>
<sequence length="451" mass="54104">MLDEFTRIIRENKDVLSRITTFKLYDQPAMNEIILLSTPFQDHIFSTKIEIKNCYDTDLSKYHQFLNEQTYPLNLRIELLKKQIEKLFNHISCFKYDDYTMENIGLKKFLFDEILSLNISPKMMKEIQIIICLCQFFRFLTHFFQFGEKFNLLHQNSQQSFSKNDQKELECNTSNIFQINDYQMKILSLEEQLVAAQKRQAMYRKRFLRSQKLLTEIENNQENYSIKVDEYEEQTKERLKKLSSRINDFSLVMTEAFLLIEKFKEQAQLFNITFGVNPISDKYFYTIKDVSQKVHQINEEIAKLEQNEFFSLVETQNYISLDETQQLLDQYMAKYAVTNDFENLLNKLKTISERFQSDQNKTNLIPIISNDKVQMNKSHQKIYESLELLNMRIQTMKHQKPEKNIQLRDLNNKVFQLQQRIVSPILEDESHDFCCCVNDAIYKFYQIKQKT</sequence>
<evidence type="ECO:0000313" key="3">
    <source>
        <dbReference type="Proteomes" id="UP000179807"/>
    </source>
</evidence>
<dbReference type="EMBL" id="MLAK01000562">
    <property type="protein sequence ID" value="OHT12476.1"/>
    <property type="molecule type" value="Genomic_DNA"/>
</dbReference>
<dbReference type="AlphaFoldDB" id="A0A1J4KRN5"/>
<reference evidence="2" key="1">
    <citation type="submission" date="2016-10" db="EMBL/GenBank/DDBJ databases">
        <authorList>
            <person name="Benchimol M."/>
            <person name="Almeida L.G."/>
            <person name="Vasconcelos A.T."/>
            <person name="Perreira-Neves A."/>
            <person name="Rosa I.A."/>
            <person name="Tasca T."/>
            <person name="Bogo M.R."/>
            <person name="de Souza W."/>
        </authorList>
    </citation>
    <scope>NUCLEOTIDE SEQUENCE [LARGE SCALE GENOMIC DNA]</scope>
    <source>
        <strain evidence="2">K</strain>
    </source>
</reference>
<keyword evidence="3" id="KW-1185">Reference proteome</keyword>
<keyword evidence="1" id="KW-0175">Coiled coil</keyword>
<evidence type="ECO:0000313" key="2">
    <source>
        <dbReference type="EMBL" id="OHT12476.1"/>
    </source>
</evidence>
<dbReference type="RefSeq" id="XP_068365612.1">
    <property type="nucleotide sequence ID" value="XM_068499697.1"/>
</dbReference>